<dbReference type="EMBL" id="CP033065">
    <property type="protein sequence ID" value="AYM87030.1"/>
    <property type="molecule type" value="Genomic_DNA"/>
</dbReference>
<dbReference type="InterPro" id="IPR050742">
    <property type="entry name" value="Helicase_Restrict-Modif_Enz"/>
</dbReference>
<dbReference type="Proteomes" id="UP000279995">
    <property type="component" value="Chromosome I"/>
</dbReference>
<dbReference type="InterPro" id="IPR006935">
    <property type="entry name" value="Helicase/UvrB_N"/>
</dbReference>
<accession>A0AAD0U2Y4</accession>
<name>A0AAD0U2Y4_9GAMM</name>
<dbReference type="GO" id="GO:0016787">
    <property type="term" value="F:hydrolase activity"/>
    <property type="evidence" value="ECO:0007669"/>
    <property type="project" value="InterPro"/>
</dbReference>
<dbReference type="RefSeq" id="WP_121637693.1">
    <property type="nucleotide sequence ID" value="NZ_CP033065.1"/>
</dbReference>
<dbReference type="Gene3D" id="3.40.50.300">
    <property type="entry name" value="P-loop containing nucleotide triphosphate hydrolases"/>
    <property type="match status" value="2"/>
</dbReference>
<protein>
    <submittedName>
        <fullName evidence="2">DEAD/DEAH box helicase</fullName>
    </submittedName>
</protein>
<keyword evidence="2" id="KW-0067">ATP-binding</keyword>
<dbReference type="PANTHER" id="PTHR47396">
    <property type="entry name" value="TYPE I RESTRICTION ENZYME ECOKI R PROTEIN"/>
    <property type="match status" value="1"/>
</dbReference>
<dbReference type="SMART" id="SM00487">
    <property type="entry name" value="DEXDc"/>
    <property type="match status" value="1"/>
</dbReference>
<evidence type="ECO:0000313" key="3">
    <source>
        <dbReference type="Proteomes" id="UP000279995"/>
    </source>
</evidence>
<dbReference type="SUPFAM" id="SSF52540">
    <property type="entry name" value="P-loop containing nucleoside triphosphate hydrolases"/>
    <property type="match status" value="1"/>
</dbReference>
<dbReference type="InterPro" id="IPR027417">
    <property type="entry name" value="P-loop_NTPase"/>
</dbReference>
<feature type="domain" description="Helicase ATP-binding" evidence="1">
    <location>
        <begin position="16"/>
        <end position="173"/>
    </location>
</feature>
<dbReference type="PROSITE" id="PS51192">
    <property type="entry name" value="HELICASE_ATP_BIND_1"/>
    <property type="match status" value="1"/>
</dbReference>
<sequence>MKLRKWQAECINKAIESYSHGNQHFLVLATPGAGKTICATRLARELVDRSMVDLVMCFSPTSIVALDFAESLSSEFNSRFDGRLGAMGHSTTYQNMQFLDDFFWQLFREYRVFVIFDEIHHCAGSKVENANSWGEQIISRVQQQAEYTLALTGTPWRSDKTPIVLANYCKDNKIICDYTYGLTEAIKDSVCRVPQITVLDNDDISVINDSECKNFSSFIDLIKQKLVSYKNIVEDEGVISELIYRANRKLEELRVDNKNAGGLIVANSVEHAVDIQLLLKSTIGEDSTIVTYREEFPNEIIRSYRSNSSKWLISVGMVSEGTNIPRLQVCIHLTNIITELHFRQILGRILRFTDLPINIGYQFMLAHPELVDFAYRVAEDVPDEADVVKFEKLSASFKNKTKSHKQKNKTTELISSDADINVSGTYGQTTDEAAGETKNPLTESYEKMLGIVGRFKDEVLELNL</sequence>
<dbReference type="PANTHER" id="PTHR47396:SF1">
    <property type="entry name" value="ATP-DEPENDENT HELICASE IRC3-RELATED"/>
    <property type="match status" value="1"/>
</dbReference>
<proteinExistence type="predicted"/>
<keyword evidence="2" id="KW-0347">Helicase</keyword>
<evidence type="ECO:0000259" key="1">
    <source>
        <dbReference type="PROSITE" id="PS51192"/>
    </source>
</evidence>
<dbReference type="GO" id="GO:0005524">
    <property type="term" value="F:ATP binding"/>
    <property type="evidence" value="ECO:0007669"/>
    <property type="project" value="InterPro"/>
</dbReference>
<dbReference type="GO" id="GO:0005829">
    <property type="term" value="C:cytosol"/>
    <property type="evidence" value="ECO:0007669"/>
    <property type="project" value="TreeGrafter"/>
</dbReference>
<organism evidence="2 3">
    <name type="scientific">Pseudoalteromonas agarivorans</name>
    <dbReference type="NCBI Taxonomy" id="176102"/>
    <lineage>
        <taxon>Bacteria</taxon>
        <taxon>Pseudomonadati</taxon>
        <taxon>Pseudomonadota</taxon>
        <taxon>Gammaproteobacteria</taxon>
        <taxon>Alteromonadales</taxon>
        <taxon>Pseudoalteromonadaceae</taxon>
        <taxon>Pseudoalteromonas</taxon>
    </lineage>
</organism>
<dbReference type="GO" id="GO:0003677">
    <property type="term" value="F:DNA binding"/>
    <property type="evidence" value="ECO:0007669"/>
    <property type="project" value="InterPro"/>
</dbReference>
<keyword evidence="2" id="KW-0378">Hydrolase</keyword>
<gene>
    <name evidence="2" type="ORF">D9T18_10130</name>
</gene>
<dbReference type="GO" id="GO:0004386">
    <property type="term" value="F:helicase activity"/>
    <property type="evidence" value="ECO:0007669"/>
    <property type="project" value="UniProtKB-KW"/>
</dbReference>
<dbReference type="AlphaFoldDB" id="A0AAD0U2Y4"/>
<dbReference type="InterPro" id="IPR014001">
    <property type="entry name" value="Helicase_ATP-bd"/>
</dbReference>
<keyword evidence="2" id="KW-0547">Nucleotide-binding</keyword>
<evidence type="ECO:0000313" key="2">
    <source>
        <dbReference type="EMBL" id="AYM87030.1"/>
    </source>
</evidence>
<reference evidence="2 3" key="1">
    <citation type="submission" date="2018-10" db="EMBL/GenBank/DDBJ databases">
        <title>Complete Genome Sequence and Transcriptomic Profiles of a Marine Bacterium, Pseudoalteromonas agarivorans Hao 2018.</title>
        <authorList>
            <person name="Hao L."/>
        </authorList>
    </citation>
    <scope>NUCLEOTIDE SEQUENCE [LARGE SCALE GENOMIC DNA]</scope>
    <source>
        <strain evidence="2 3">Hao 2018</strain>
    </source>
</reference>
<dbReference type="Pfam" id="PF04851">
    <property type="entry name" value="ResIII"/>
    <property type="match status" value="1"/>
</dbReference>